<dbReference type="EMBL" id="NXLW01000001">
    <property type="protein sequence ID" value="RDU73661.1"/>
    <property type="molecule type" value="Genomic_DNA"/>
</dbReference>
<dbReference type="GO" id="GO:0000162">
    <property type="term" value="P:L-tryptophan biosynthetic process"/>
    <property type="evidence" value="ECO:0007669"/>
    <property type="project" value="TreeGrafter"/>
</dbReference>
<proteinExistence type="predicted"/>
<dbReference type="InterPro" id="IPR019999">
    <property type="entry name" value="Anth_synth_I-like"/>
</dbReference>
<sequence>MYIYGEYIYSCHLKTITAFNYQELLTCFAILQHHIDTQANGYFLGYFSYEAGVLMQTYGKDLFTQVYENINQIQQKRLEPIAYFKLFAKRQKIPKTFFKQSQPLDKQSINLQIIKNIDLKTYQTDFFSIKDSIAKGDTYQVNYTQEMILRPTPLSQSNIDTMNPIYLYHNQNKQLHTNIHSDLRLFQSLCSKQNAPYKAFFHNEFLTLLSFSPELFFSIKRRHITTQPMKGTIQRGTKKDSKHSFRINKKSDKKLKKQLQQDSKNRSENVMIVDLLRNDLSRINNIKKVKVKKLFAIHSYTTLHQMISTIQAKLPRSFQLLDIFLSLFPCGSITGAPKLKTLEIIQRLEQRNRGIYCGAMGVVSNKKIIFSIPIRTLIKYTNEKYYRYGVGSGIIWDSKLEQEIQELQLKCAFLTKV</sequence>
<dbReference type="SUPFAM" id="SSF56322">
    <property type="entry name" value="ADC synthase"/>
    <property type="match status" value="1"/>
</dbReference>
<protein>
    <submittedName>
        <fullName evidence="3">Anthranilate synthase component I family protein</fullName>
    </submittedName>
</protein>
<dbReference type="PANTHER" id="PTHR11236:SF50">
    <property type="entry name" value="AMINODEOXYCHORISMATE SYNTHASE COMPONENT 1"/>
    <property type="match status" value="1"/>
</dbReference>
<dbReference type="PRINTS" id="PR00095">
    <property type="entry name" value="ANTSNTHASEI"/>
</dbReference>
<dbReference type="Gene3D" id="3.60.120.10">
    <property type="entry name" value="Anthranilate synthase"/>
    <property type="match status" value="1"/>
</dbReference>
<dbReference type="AlphaFoldDB" id="A0A3D8J9U1"/>
<comment type="caution">
    <text evidence="3">The sequence shown here is derived from an EMBL/GenBank/DDBJ whole genome shotgun (WGS) entry which is preliminary data.</text>
</comment>
<reference evidence="3 4" key="1">
    <citation type="submission" date="2018-04" db="EMBL/GenBank/DDBJ databases">
        <title>Novel Campyloabacter and Helicobacter Species and Strains.</title>
        <authorList>
            <person name="Mannion A.J."/>
            <person name="Shen Z."/>
            <person name="Fox J.G."/>
        </authorList>
    </citation>
    <scope>NUCLEOTIDE SEQUENCE [LARGE SCALE GENOMIC DNA]</scope>
    <source>
        <strain evidence="3 4">MIT 97-5075</strain>
    </source>
</reference>
<evidence type="ECO:0000259" key="2">
    <source>
        <dbReference type="Pfam" id="PF00425"/>
    </source>
</evidence>
<dbReference type="RefSeq" id="WP_104763688.1">
    <property type="nucleotide sequence ID" value="NZ_FZPM01000030.1"/>
</dbReference>
<keyword evidence="4" id="KW-1185">Reference proteome</keyword>
<accession>A0A3D8J9U1</accession>
<organism evidence="3 4">
    <name type="scientific">Helicobacter aurati</name>
    <dbReference type="NCBI Taxonomy" id="137778"/>
    <lineage>
        <taxon>Bacteria</taxon>
        <taxon>Pseudomonadati</taxon>
        <taxon>Campylobacterota</taxon>
        <taxon>Epsilonproteobacteria</taxon>
        <taxon>Campylobacterales</taxon>
        <taxon>Helicobacteraceae</taxon>
        <taxon>Helicobacter</taxon>
    </lineage>
</organism>
<gene>
    <name evidence="3" type="ORF">CQA66_00245</name>
</gene>
<dbReference type="InterPro" id="IPR015890">
    <property type="entry name" value="Chorismate_C"/>
</dbReference>
<evidence type="ECO:0000313" key="4">
    <source>
        <dbReference type="Proteomes" id="UP000256424"/>
    </source>
</evidence>
<feature type="region of interest" description="Disordered" evidence="1">
    <location>
        <begin position="229"/>
        <end position="263"/>
    </location>
</feature>
<feature type="compositionally biased region" description="Basic residues" evidence="1">
    <location>
        <begin position="244"/>
        <end position="257"/>
    </location>
</feature>
<dbReference type="Pfam" id="PF00425">
    <property type="entry name" value="Chorismate_bind"/>
    <property type="match status" value="1"/>
</dbReference>
<name>A0A3D8J9U1_9HELI</name>
<dbReference type="GO" id="GO:0046820">
    <property type="term" value="F:4-amino-4-deoxychorismate synthase activity"/>
    <property type="evidence" value="ECO:0007669"/>
    <property type="project" value="TreeGrafter"/>
</dbReference>
<dbReference type="PANTHER" id="PTHR11236">
    <property type="entry name" value="AMINOBENZOATE/ANTHRANILATE SYNTHASE"/>
    <property type="match status" value="1"/>
</dbReference>
<feature type="domain" description="Chorismate-utilising enzyme C-terminal" evidence="2">
    <location>
        <begin position="178"/>
        <end position="410"/>
    </location>
</feature>
<dbReference type="OrthoDB" id="9803598at2"/>
<evidence type="ECO:0000313" key="3">
    <source>
        <dbReference type="EMBL" id="RDU73661.1"/>
    </source>
</evidence>
<evidence type="ECO:0000256" key="1">
    <source>
        <dbReference type="SAM" id="MobiDB-lite"/>
    </source>
</evidence>
<dbReference type="Proteomes" id="UP000256424">
    <property type="component" value="Unassembled WGS sequence"/>
</dbReference>
<dbReference type="InterPro" id="IPR005801">
    <property type="entry name" value="ADC_synthase"/>
</dbReference>